<dbReference type="EMBL" id="QGHB01000007">
    <property type="protein sequence ID" value="PWK85207.1"/>
    <property type="molecule type" value="Genomic_DNA"/>
</dbReference>
<evidence type="ECO:0000313" key="2">
    <source>
        <dbReference type="Proteomes" id="UP000246005"/>
    </source>
</evidence>
<reference evidence="1 2" key="1">
    <citation type="submission" date="2018-05" db="EMBL/GenBank/DDBJ databases">
        <title>Genomic Encyclopedia of Type Strains, Phase IV (KMG-IV): sequencing the most valuable type-strain genomes for metagenomic binning, comparative biology and taxonomic classification.</title>
        <authorList>
            <person name="Goeker M."/>
        </authorList>
    </citation>
    <scope>NUCLEOTIDE SEQUENCE [LARGE SCALE GENOMIC DNA]</scope>
    <source>
        <strain evidence="1 2">DSM 45480</strain>
    </source>
</reference>
<dbReference type="Proteomes" id="UP000246005">
    <property type="component" value="Unassembled WGS sequence"/>
</dbReference>
<evidence type="ECO:0000313" key="1">
    <source>
        <dbReference type="EMBL" id="PWK85207.1"/>
    </source>
</evidence>
<name>A0A316HVN0_9PSEU</name>
<sequence>MVTKGLVRMRPTGTSDTCAARAALVVGRMRRLWGSYQAAGA</sequence>
<gene>
    <name evidence="1" type="ORF">C8D88_107414</name>
</gene>
<accession>A0A316HVN0</accession>
<comment type="caution">
    <text evidence="1">The sequence shown here is derived from an EMBL/GenBank/DDBJ whole genome shotgun (WGS) entry which is preliminary data.</text>
</comment>
<organism evidence="1 2">
    <name type="scientific">Lentzea atacamensis</name>
    <dbReference type="NCBI Taxonomy" id="531938"/>
    <lineage>
        <taxon>Bacteria</taxon>
        <taxon>Bacillati</taxon>
        <taxon>Actinomycetota</taxon>
        <taxon>Actinomycetes</taxon>
        <taxon>Pseudonocardiales</taxon>
        <taxon>Pseudonocardiaceae</taxon>
        <taxon>Lentzea</taxon>
    </lineage>
</organism>
<proteinExistence type="predicted"/>
<dbReference type="AlphaFoldDB" id="A0A316HVN0"/>
<protein>
    <submittedName>
        <fullName evidence="1">Uncharacterized protein</fullName>
    </submittedName>
</protein>